<dbReference type="KEGG" id="vta:A1975"/>
<dbReference type="Proteomes" id="UP000235828">
    <property type="component" value="Chromosome A"/>
</dbReference>
<protein>
    <recommendedName>
        <fullName evidence="7">Type II secretion system protein GspF domain-containing protein</fullName>
    </recommendedName>
</protein>
<evidence type="ECO:0000256" key="1">
    <source>
        <dbReference type="ARBA" id="ARBA00004651"/>
    </source>
</evidence>
<keyword evidence="3 6" id="KW-0812">Transmembrane</keyword>
<reference evidence="8 9" key="1">
    <citation type="submission" date="2017-10" db="EMBL/GenBank/DDBJ databases">
        <authorList>
            <person name="Banno H."/>
            <person name="Chua N.-H."/>
        </authorList>
    </citation>
    <scope>NUCLEOTIDE SEQUENCE [LARGE SCALE GENOMIC DNA]</scope>
    <source>
        <strain evidence="8">Vibrio tapetis CECT4600</strain>
    </source>
</reference>
<dbReference type="RefSeq" id="WP_102522531.1">
    <property type="nucleotide sequence ID" value="NZ_LT960611.1"/>
</dbReference>
<dbReference type="OrthoDB" id="5611741at2"/>
<feature type="transmembrane region" description="Helical" evidence="6">
    <location>
        <begin position="277"/>
        <end position="295"/>
    </location>
</feature>
<dbReference type="PANTHER" id="PTHR35007">
    <property type="entry name" value="INTEGRAL MEMBRANE PROTEIN-RELATED"/>
    <property type="match status" value="1"/>
</dbReference>
<feature type="transmembrane region" description="Helical" evidence="6">
    <location>
        <begin position="6"/>
        <end position="23"/>
    </location>
</feature>
<evidence type="ECO:0000256" key="3">
    <source>
        <dbReference type="ARBA" id="ARBA00022692"/>
    </source>
</evidence>
<evidence type="ECO:0000313" key="9">
    <source>
        <dbReference type="Proteomes" id="UP000235828"/>
    </source>
</evidence>
<evidence type="ECO:0000256" key="4">
    <source>
        <dbReference type="ARBA" id="ARBA00022989"/>
    </source>
</evidence>
<keyword evidence="2" id="KW-1003">Cell membrane</keyword>
<evidence type="ECO:0000256" key="2">
    <source>
        <dbReference type="ARBA" id="ARBA00022475"/>
    </source>
</evidence>
<accession>A0A2N8ZDH5</accession>
<dbReference type="GO" id="GO:0005886">
    <property type="term" value="C:plasma membrane"/>
    <property type="evidence" value="ECO:0007669"/>
    <property type="project" value="UniProtKB-SubCell"/>
</dbReference>
<dbReference type="PANTHER" id="PTHR35007:SF1">
    <property type="entry name" value="PILUS ASSEMBLY PROTEIN"/>
    <property type="match status" value="1"/>
</dbReference>
<gene>
    <name evidence="8" type="ORF">VTAP4600_A1975</name>
</gene>
<keyword evidence="5 6" id="KW-0472">Membrane</keyword>
<feature type="transmembrane region" description="Helical" evidence="6">
    <location>
        <begin position="240"/>
        <end position="257"/>
    </location>
</feature>
<evidence type="ECO:0000256" key="5">
    <source>
        <dbReference type="ARBA" id="ARBA00023136"/>
    </source>
</evidence>
<evidence type="ECO:0000313" key="8">
    <source>
        <dbReference type="EMBL" id="SON49954.1"/>
    </source>
</evidence>
<dbReference type="InterPro" id="IPR042094">
    <property type="entry name" value="T2SS_GspF_sf"/>
</dbReference>
<name>A0A2N8ZDH5_9VIBR</name>
<feature type="transmembrane region" description="Helical" evidence="6">
    <location>
        <begin position="94"/>
        <end position="113"/>
    </location>
</feature>
<feature type="domain" description="Type II secretion system protein GspF" evidence="7">
    <location>
        <begin position="132"/>
        <end position="255"/>
    </location>
</feature>
<evidence type="ECO:0000256" key="6">
    <source>
        <dbReference type="SAM" id="Phobius"/>
    </source>
</evidence>
<feature type="transmembrane region" description="Helical" evidence="6">
    <location>
        <begin position="72"/>
        <end position="88"/>
    </location>
</feature>
<organism evidence="8 9">
    <name type="scientific">Vibrio tapetis subsp. tapetis</name>
    <dbReference type="NCBI Taxonomy" id="1671868"/>
    <lineage>
        <taxon>Bacteria</taxon>
        <taxon>Pseudomonadati</taxon>
        <taxon>Pseudomonadota</taxon>
        <taxon>Gammaproteobacteria</taxon>
        <taxon>Vibrionales</taxon>
        <taxon>Vibrionaceae</taxon>
        <taxon>Vibrio</taxon>
    </lineage>
</organism>
<keyword evidence="9" id="KW-1185">Reference proteome</keyword>
<dbReference type="AlphaFoldDB" id="A0A2N8ZDH5"/>
<comment type="subcellular location">
    <subcellularLocation>
        <location evidence="1">Cell membrane</location>
        <topology evidence="1">Multi-pass membrane protein</topology>
    </subcellularLocation>
</comment>
<dbReference type="Pfam" id="PF00482">
    <property type="entry name" value="T2SSF"/>
    <property type="match status" value="1"/>
</dbReference>
<dbReference type="Gene3D" id="1.20.81.30">
    <property type="entry name" value="Type II secretion system (T2SS), domain F"/>
    <property type="match status" value="1"/>
</dbReference>
<sequence length="298" mass="32003">MMNNAVYVLAFVVCIAVIVAKLERKQKRLATLRSQAKRVLSIHYQGDFAFAKLSASSMSGFELQLQSVKSRITLPVMVVGIGAGALCYKMSASIVLTFGVAVVVMALTSKLIIAHQAKKALQQLEAQLPDAIEVFARAIAAGVPLNRSVLSVSESFEGALGSEFRKIYDALLLGVSFQQAFSDAADRVDSEAFGYFTAVLSLNTETGGPLVDALSNLGASLREKSKIHQKVLALTAEPRVAARVVTAIPIVLLSMQFVKQPEQIDFLLNDPSGQSVLAYAVVSMALGLIWINRLTKVS</sequence>
<dbReference type="InterPro" id="IPR018076">
    <property type="entry name" value="T2SS_GspF_dom"/>
</dbReference>
<proteinExistence type="predicted"/>
<dbReference type="EMBL" id="LT960611">
    <property type="protein sequence ID" value="SON49954.1"/>
    <property type="molecule type" value="Genomic_DNA"/>
</dbReference>
<keyword evidence="4 6" id="KW-1133">Transmembrane helix</keyword>
<evidence type="ECO:0000259" key="7">
    <source>
        <dbReference type="Pfam" id="PF00482"/>
    </source>
</evidence>